<sequence length="377" mass="41724">MISTVLTSLVTLLPLFLTLSKAHPAPAPQKPKLLVSRDFNDSDIYANWPTFDQLPLDPSYPTKAAWGVWGANDELGALNHITPSTIKAAMAEVQEGTAINMNLRLDSPSPPVVPDRPLLVHNIIARAGHQDDLLVLNTQISTQIDGFRHFPYQDPDANTSSYRFYNDLITFDDLFAPEGIDTIGIQNAAQKVIVGRGVLLDWAGWMDQKNETVDTFSNRTITVDELDECLEWQGMNSSSFRPGDMLILRTGWTRQYNGLSDFEKDTLPYRPAEEASWVGVEASDRSLAWIWDKKISLVGSDNPAFEAVPFTGMIGGVPRSLHQIFLGGWGQHIVEHLDLEKLAETAHSLNRYTFFCSMEALNVAGGVASPPNAIAIF</sequence>
<dbReference type="PANTHER" id="PTHR34861">
    <property type="match status" value="1"/>
</dbReference>
<dbReference type="InterPro" id="IPR037175">
    <property type="entry name" value="KFase_sf"/>
</dbReference>
<dbReference type="InterPro" id="IPR007325">
    <property type="entry name" value="KFase/CYL"/>
</dbReference>
<evidence type="ECO:0000256" key="2">
    <source>
        <dbReference type="SAM" id="SignalP"/>
    </source>
</evidence>
<keyword evidence="4" id="KW-1185">Reference proteome</keyword>
<feature type="signal peptide" evidence="2">
    <location>
        <begin position="1"/>
        <end position="22"/>
    </location>
</feature>
<gene>
    <name evidence="3" type="ORF">VKT23_017930</name>
</gene>
<protein>
    <recommendedName>
        <fullName evidence="5">Cyclase</fullName>
    </recommendedName>
</protein>
<dbReference type="Pfam" id="PF04199">
    <property type="entry name" value="Cyclase"/>
    <property type="match status" value="1"/>
</dbReference>
<accession>A0ABR1IUN6</accession>
<comment type="caution">
    <text evidence="3">The sequence shown here is derived from an EMBL/GenBank/DDBJ whole genome shotgun (WGS) entry which is preliminary data.</text>
</comment>
<keyword evidence="2" id="KW-0732">Signal</keyword>
<feature type="chain" id="PRO_5047207107" description="Cyclase" evidence="2">
    <location>
        <begin position="23"/>
        <end position="377"/>
    </location>
</feature>
<proteinExistence type="inferred from homology"/>
<evidence type="ECO:0000313" key="4">
    <source>
        <dbReference type="Proteomes" id="UP001498398"/>
    </source>
</evidence>
<name>A0ABR1IUN6_9AGAR</name>
<evidence type="ECO:0000313" key="3">
    <source>
        <dbReference type="EMBL" id="KAK7438595.1"/>
    </source>
</evidence>
<dbReference type="Proteomes" id="UP001498398">
    <property type="component" value="Unassembled WGS sequence"/>
</dbReference>
<evidence type="ECO:0008006" key="5">
    <source>
        <dbReference type="Google" id="ProtNLM"/>
    </source>
</evidence>
<dbReference type="Gene3D" id="3.50.30.50">
    <property type="entry name" value="Putative cyclase"/>
    <property type="match status" value="1"/>
</dbReference>
<dbReference type="PANTHER" id="PTHR34861:SF11">
    <property type="entry name" value="CYCLASE"/>
    <property type="match status" value="1"/>
</dbReference>
<evidence type="ECO:0000256" key="1">
    <source>
        <dbReference type="ARBA" id="ARBA00007865"/>
    </source>
</evidence>
<organism evidence="3 4">
    <name type="scientific">Marasmiellus scandens</name>
    <dbReference type="NCBI Taxonomy" id="2682957"/>
    <lineage>
        <taxon>Eukaryota</taxon>
        <taxon>Fungi</taxon>
        <taxon>Dikarya</taxon>
        <taxon>Basidiomycota</taxon>
        <taxon>Agaricomycotina</taxon>
        <taxon>Agaricomycetes</taxon>
        <taxon>Agaricomycetidae</taxon>
        <taxon>Agaricales</taxon>
        <taxon>Marasmiineae</taxon>
        <taxon>Omphalotaceae</taxon>
        <taxon>Marasmiellus</taxon>
    </lineage>
</organism>
<dbReference type="SUPFAM" id="SSF102198">
    <property type="entry name" value="Putative cyclase"/>
    <property type="match status" value="1"/>
</dbReference>
<comment type="similarity">
    <text evidence="1">Belongs to the Cyclase 1 superfamily.</text>
</comment>
<reference evidence="3 4" key="1">
    <citation type="submission" date="2024-01" db="EMBL/GenBank/DDBJ databases">
        <title>A draft genome for the cacao thread blight pathogen Marasmiellus scandens.</title>
        <authorList>
            <person name="Baruah I.K."/>
            <person name="Leung J."/>
            <person name="Bukari Y."/>
            <person name="Amoako-Attah I."/>
            <person name="Meinhardt L.W."/>
            <person name="Bailey B.A."/>
            <person name="Cohen S.P."/>
        </authorList>
    </citation>
    <scope>NUCLEOTIDE SEQUENCE [LARGE SCALE GENOMIC DNA]</scope>
    <source>
        <strain evidence="3 4">GH-19</strain>
    </source>
</reference>
<dbReference type="EMBL" id="JBANRG010000078">
    <property type="protein sequence ID" value="KAK7438595.1"/>
    <property type="molecule type" value="Genomic_DNA"/>
</dbReference>